<sequence>MSKSKSKSKYSSLCKSLESTPAGTAVVELMMNGEDVSGVEEFVRYDRDTGLAYFTNKSNSTFVAICDKIDMIEFMGEVNETTETTE</sequence>
<name>A0ABW3LMX8_9BACI</name>
<keyword evidence="2" id="KW-1185">Reference proteome</keyword>
<dbReference type="RefSeq" id="WP_390362074.1">
    <property type="nucleotide sequence ID" value="NZ_JBHTKJ010000025.1"/>
</dbReference>
<gene>
    <name evidence="1" type="ORF">ACFQ3N_10280</name>
</gene>
<protein>
    <submittedName>
        <fullName evidence="1">Uncharacterized protein</fullName>
    </submittedName>
</protein>
<comment type="caution">
    <text evidence="1">The sequence shown here is derived from an EMBL/GenBank/DDBJ whole genome shotgun (WGS) entry which is preliminary data.</text>
</comment>
<dbReference type="EMBL" id="JBHTKJ010000025">
    <property type="protein sequence ID" value="MFD1038774.1"/>
    <property type="molecule type" value="Genomic_DNA"/>
</dbReference>
<proteinExistence type="predicted"/>
<reference evidence="2" key="1">
    <citation type="journal article" date="2019" name="Int. J. Syst. Evol. Microbiol.">
        <title>The Global Catalogue of Microorganisms (GCM) 10K type strain sequencing project: providing services to taxonomists for standard genome sequencing and annotation.</title>
        <authorList>
            <consortium name="The Broad Institute Genomics Platform"/>
            <consortium name="The Broad Institute Genome Sequencing Center for Infectious Disease"/>
            <person name="Wu L."/>
            <person name="Ma J."/>
        </authorList>
    </citation>
    <scope>NUCLEOTIDE SEQUENCE [LARGE SCALE GENOMIC DNA]</scope>
    <source>
        <strain evidence="2">CCUG 56754</strain>
    </source>
</reference>
<organism evidence="1 2">
    <name type="scientific">Virgibacillus byunsanensis</name>
    <dbReference type="NCBI Taxonomy" id="570945"/>
    <lineage>
        <taxon>Bacteria</taxon>
        <taxon>Bacillati</taxon>
        <taxon>Bacillota</taxon>
        <taxon>Bacilli</taxon>
        <taxon>Bacillales</taxon>
        <taxon>Bacillaceae</taxon>
        <taxon>Virgibacillus</taxon>
    </lineage>
</organism>
<accession>A0ABW3LMX8</accession>
<dbReference type="Proteomes" id="UP001597040">
    <property type="component" value="Unassembled WGS sequence"/>
</dbReference>
<evidence type="ECO:0000313" key="2">
    <source>
        <dbReference type="Proteomes" id="UP001597040"/>
    </source>
</evidence>
<evidence type="ECO:0000313" key="1">
    <source>
        <dbReference type="EMBL" id="MFD1038774.1"/>
    </source>
</evidence>